<organism evidence="6 7">
    <name type="scientific">Claviceps pusilla</name>
    <dbReference type="NCBI Taxonomy" id="123648"/>
    <lineage>
        <taxon>Eukaryota</taxon>
        <taxon>Fungi</taxon>
        <taxon>Dikarya</taxon>
        <taxon>Ascomycota</taxon>
        <taxon>Pezizomycotina</taxon>
        <taxon>Sordariomycetes</taxon>
        <taxon>Hypocreomycetidae</taxon>
        <taxon>Hypocreales</taxon>
        <taxon>Clavicipitaceae</taxon>
        <taxon>Claviceps</taxon>
    </lineage>
</organism>
<evidence type="ECO:0000259" key="5">
    <source>
        <dbReference type="Pfam" id="PF01755"/>
    </source>
</evidence>
<feature type="domain" description="Glycosyl transferase family 25" evidence="5">
    <location>
        <begin position="63"/>
        <end position="177"/>
    </location>
</feature>
<dbReference type="GO" id="GO:0016740">
    <property type="term" value="F:transferase activity"/>
    <property type="evidence" value="ECO:0007669"/>
    <property type="project" value="UniProtKB-KW"/>
</dbReference>
<dbReference type="OrthoDB" id="47375at2759"/>
<protein>
    <recommendedName>
        <fullName evidence="5">Glycosyl transferase family 25 domain-containing protein</fullName>
    </recommendedName>
</protein>
<evidence type="ECO:0000256" key="1">
    <source>
        <dbReference type="ARBA" id="ARBA00006721"/>
    </source>
</evidence>
<accession>A0A9P7N945</accession>
<keyword evidence="2" id="KW-0328">Glycosyltransferase</keyword>
<name>A0A9P7N945_9HYPO</name>
<sequence length="362" mass="40636">MMRSQTRVQFVGVAAIFCTFLLVHQWLYRYQSSFGLLADKSSWKLPTVGDISKAAQNSTLGFEKVFYISLTSRSDRQDMMTMLGSVTNVSLTHQPAANGNDIPDKAKPNGAGGLRPGQIGCWRSHADIWKRMVEENIQTAMVVEDDADWDMEIHDIFERFSRHMQVTKLGKHTRTAYEKKHAPYGLEWDLIYIGSCWDIPRSEKPHKHETYQDPSAPNSEQMSGAYSQQLKNYGIHVNTDTRVRALAPSWYSVCTIGYAVTLAGARKLLYNVGNGFGLEGPVDLAIISAIQKGKINALTVVPPFVTPWKKGTNDDSDINEPPKEGEEKKPEPAGSENLKKSGRRHMQILLGEQKSRYEDDVV</sequence>
<dbReference type="PANTHER" id="PTHR10730:SF53">
    <property type="entry name" value="GLYCOSYLTRANSFERASE 25 FAMILY MEMBER"/>
    <property type="match status" value="1"/>
</dbReference>
<feature type="region of interest" description="Disordered" evidence="4">
    <location>
        <begin position="94"/>
        <end position="114"/>
    </location>
</feature>
<feature type="region of interest" description="Disordered" evidence="4">
    <location>
        <begin position="309"/>
        <end position="362"/>
    </location>
</feature>
<keyword evidence="3" id="KW-0808">Transferase</keyword>
<evidence type="ECO:0000256" key="3">
    <source>
        <dbReference type="ARBA" id="ARBA00022679"/>
    </source>
</evidence>
<keyword evidence="7" id="KW-1185">Reference proteome</keyword>
<proteinExistence type="inferred from homology"/>
<evidence type="ECO:0000256" key="4">
    <source>
        <dbReference type="SAM" id="MobiDB-lite"/>
    </source>
</evidence>
<feature type="compositionally biased region" description="Basic and acidic residues" evidence="4">
    <location>
        <begin position="353"/>
        <end position="362"/>
    </location>
</feature>
<reference evidence="6" key="1">
    <citation type="journal article" date="2020" name="bioRxiv">
        <title>Whole genome comparisons of ergot fungi reveals the divergence and evolution of species within the genus Claviceps are the result of varying mechanisms driving genome evolution and host range expansion.</title>
        <authorList>
            <person name="Wyka S.A."/>
            <person name="Mondo S.J."/>
            <person name="Liu M."/>
            <person name="Dettman J."/>
            <person name="Nalam V."/>
            <person name="Broders K.D."/>
        </authorList>
    </citation>
    <scope>NUCLEOTIDE SEQUENCE</scope>
    <source>
        <strain evidence="6">CCC 602</strain>
    </source>
</reference>
<evidence type="ECO:0000313" key="7">
    <source>
        <dbReference type="Proteomes" id="UP000748025"/>
    </source>
</evidence>
<dbReference type="PANTHER" id="PTHR10730">
    <property type="entry name" value="PROCOLLAGEN-LYSINE,2-OXOGLUTARATE 5-DIOXYGENASE/GLYCOSYLTRANSFERASE 25 FAMILY MEMBER"/>
    <property type="match status" value="1"/>
</dbReference>
<dbReference type="CDD" id="cd06532">
    <property type="entry name" value="Glyco_transf_25"/>
    <property type="match status" value="1"/>
</dbReference>
<evidence type="ECO:0000313" key="6">
    <source>
        <dbReference type="EMBL" id="KAG6004636.1"/>
    </source>
</evidence>
<dbReference type="Proteomes" id="UP000748025">
    <property type="component" value="Unassembled WGS sequence"/>
</dbReference>
<dbReference type="Pfam" id="PF01755">
    <property type="entry name" value="Glyco_transf_25"/>
    <property type="match status" value="1"/>
</dbReference>
<dbReference type="EMBL" id="SRPW01001216">
    <property type="protein sequence ID" value="KAG6004636.1"/>
    <property type="molecule type" value="Genomic_DNA"/>
</dbReference>
<dbReference type="InterPro" id="IPR002654">
    <property type="entry name" value="Glyco_trans_25"/>
</dbReference>
<feature type="region of interest" description="Disordered" evidence="4">
    <location>
        <begin position="204"/>
        <end position="223"/>
    </location>
</feature>
<gene>
    <name evidence="6" type="ORF">E4U43_000706</name>
</gene>
<evidence type="ECO:0000256" key="2">
    <source>
        <dbReference type="ARBA" id="ARBA00022676"/>
    </source>
</evidence>
<feature type="compositionally biased region" description="Polar residues" evidence="4">
    <location>
        <begin position="212"/>
        <end position="223"/>
    </location>
</feature>
<comment type="caution">
    <text evidence="6">The sequence shown here is derived from an EMBL/GenBank/DDBJ whole genome shotgun (WGS) entry which is preliminary data.</text>
</comment>
<dbReference type="AlphaFoldDB" id="A0A9P7N945"/>
<comment type="similarity">
    <text evidence="1">Belongs to the glycosyltransferase 25 family.</text>
</comment>
<dbReference type="InterPro" id="IPR050757">
    <property type="entry name" value="Collagen_mod_GT25"/>
</dbReference>
<feature type="compositionally biased region" description="Basic and acidic residues" evidence="4">
    <location>
        <begin position="320"/>
        <end position="331"/>
    </location>
</feature>